<keyword evidence="2" id="KW-0378">Hydrolase</keyword>
<accession>A0AAV4LUV0</accession>
<protein>
    <submittedName>
        <fullName evidence="2">Glycoside hydrolase family 15 protein</fullName>
    </submittedName>
</protein>
<dbReference type="EMBL" id="BPLF01000003">
    <property type="protein sequence ID" value="GIX63958.1"/>
    <property type="molecule type" value="Genomic_DNA"/>
</dbReference>
<dbReference type="RefSeq" id="XP_067716027.1">
    <property type="nucleotide sequence ID" value="XM_067859926.1"/>
</dbReference>
<sequence length="106" mass="11305">MATRSDGIATSSTPLPKGLVGSNRTIERCVWLSDLVATESSMMLCGVDATGVAATETREALDWLCSTLRFNSLQKLKQPERGGMSTQPETKGNEASTASSIKLRPT</sequence>
<evidence type="ECO:0000256" key="1">
    <source>
        <dbReference type="SAM" id="MobiDB-lite"/>
    </source>
</evidence>
<evidence type="ECO:0000313" key="3">
    <source>
        <dbReference type="Proteomes" id="UP001497744"/>
    </source>
</evidence>
<dbReference type="Proteomes" id="UP001497744">
    <property type="component" value="Unassembled WGS sequence"/>
</dbReference>
<evidence type="ECO:0000313" key="2">
    <source>
        <dbReference type="EMBL" id="GIX63958.1"/>
    </source>
</evidence>
<organism evidence="2 3">
    <name type="scientific">Babesia caballi</name>
    <dbReference type="NCBI Taxonomy" id="5871"/>
    <lineage>
        <taxon>Eukaryota</taxon>
        <taxon>Sar</taxon>
        <taxon>Alveolata</taxon>
        <taxon>Apicomplexa</taxon>
        <taxon>Aconoidasida</taxon>
        <taxon>Piroplasmida</taxon>
        <taxon>Babesiidae</taxon>
        <taxon>Babesia</taxon>
    </lineage>
</organism>
<name>A0AAV4LUV0_BABCB</name>
<gene>
    <name evidence="2" type="ORF">BcabD6B2_33930</name>
</gene>
<dbReference type="AlphaFoldDB" id="A0AAV4LUV0"/>
<keyword evidence="3" id="KW-1185">Reference proteome</keyword>
<reference evidence="2 3" key="1">
    <citation type="submission" date="2021-06" db="EMBL/GenBank/DDBJ databases">
        <title>Genome sequence of Babesia caballi.</title>
        <authorList>
            <person name="Yamagishi J."/>
            <person name="Kidaka T."/>
            <person name="Ochi A."/>
        </authorList>
    </citation>
    <scope>NUCLEOTIDE SEQUENCE [LARGE SCALE GENOMIC DNA]</scope>
    <source>
        <strain evidence="2">USDA-D6B2</strain>
    </source>
</reference>
<dbReference type="GeneID" id="94195439"/>
<proteinExistence type="predicted"/>
<feature type="compositionally biased region" description="Polar residues" evidence="1">
    <location>
        <begin position="84"/>
        <end position="100"/>
    </location>
</feature>
<feature type="region of interest" description="Disordered" evidence="1">
    <location>
        <begin position="76"/>
        <end position="106"/>
    </location>
</feature>
<comment type="caution">
    <text evidence="2">The sequence shown here is derived from an EMBL/GenBank/DDBJ whole genome shotgun (WGS) entry which is preliminary data.</text>
</comment>
<dbReference type="GO" id="GO:0016787">
    <property type="term" value="F:hydrolase activity"/>
    <property type="evidence" value="ECO:0007669"/>
    <property type="project" value="UniProtKB-KW"/>
</dbReference>